<dbReference type="STRING" id="1159016.SAMN02927937_02203"/>
<dbReference type="OrthoDB" id="8605367at2"/>
<organism evidence="2 3">
    <name type="scientific">Paenimyroides marinum</name>
    <dbReference type="NCBI Taxonomy" id="1159016"/>
    <lineage>
        <taxon>Bacteria</taxon>
        <taxon>Pseudomonadati</taxon>
        <taxon>Bacteroidota</taxon>
        <taxon>Flavobacteriia</taxon>
        <taxon>Flavobacteriales</taxon>
        <taxon>Flavobacteriaceae</taxon>
        <taxon>Paenimyroides</taxon>
    </lineage>
</organism>
<evidence type="ECO:0000313" key="2">
    <source>
        <dbReference type="EMBL" id="SEH93168.1"/>
    </source>
</evidence>
<feature type="coiled-coil region" evidence="1">
    <location>
        <begin position="50"/>
        <end position="80"/>
    </location>
</feature>
<dbReference type="PROSITE" id="PS51257">
    <property type="entry name" value="PROKAR_LIPOPROTEIN"/>
    <property type="match status" value="1"/>
</dbReference>
<keyword evidence="1" id="KW-0175">Coiled coil</keyword>
<protein>
    <submittedName>
        <fullName evidence="2">Uncharacterized protein</fullName>
    </submittedName>
</protein>
<dbReference type="RefSeq" id="WP_091100580.1">
    <property type="nucleotide sequence ID" value="NZ_FNXE01000033.1"/>
</dbReference>
<dbReference type="EMBL" id="FNXE01000033">
    <property type="protein sequence ID" value="SEH93168.1"/>
    <property type="molecule type" value="Genomic_DNA"/>
</dbReference>
<dbReference type="Proteomes" id="UP000199634">
    <property type="component" value="Unassembled WGS sequence"/>
</dbReference>
<evidence type="ECO:0000256" key="1">
    <source>
        <dbReference type="SAM" id="Coils"/>
    </source>
</evidence>
<proteinExistence type="predicted"/>
<sequence>MTKNYIYIGLFLTSVLVSCRKENSVLPNSESTDTITEIQYTSDPDYVLSNKNAQELIVHLEDEQNDLKRKLKKANKKEAEALYIDYYKRFTTIVDSLNLAEINTLNTYHQMGTAKHDTILRKQNTYDKLGLYFRKVDSTTYDFKIKPGFFYNLFHNKISKEFEEYLRLGYVEHKLFYDQQTKNEKITLESQRNLIINWEKFITQHKDFKFIDSAKRSYSDNMMLYLFGTPAKPTFEISSKKLYVENEQEYISFVKQNPNLISAEITKSFLKHFYVNDKNFTSEKFYVDLKEFTKKEISEHIK</sequence>
<name>A0A1H6M725_9FLAO</name>
<reference evidence="2 3" key="1">
    <citation type="submission" date="2016-10" db="EMBL/GenBank/DDBJ databases">
        <authorList>
            <person name="de Groot N.N."/>
        </authorList>
    </citation>
    <scope>NUCLEOTIDE SEQUENCE [LARGE SCALE GENOMIC DNA]</scope>
    <source>
        <strain evidence="2 3">CGMCC 1.10825</strain>
    </source>
</reference>
<keyword evidence="3" id="KW-1185">Reference proteome</keyword>
<gene>
    <name evidence="2" type="ORF">SAMN02927937_02203</name>
</gene>
<accession>A0A1H6M725</accession>
<dbReference type="AlphaFoldDB" id="A0A1H6M725"/>
<evidence type="ECO:0000313" key="3">
    <source>
        <dbReference type="Proteomes" id="UP000199634"/>
    </source>
</evidence>